<dbReference type="EnsemblMetazoa" id="NM_001170878">
    <property type="protein sequence ID" value="NP_001164349"/>
    <property type="gene ID" value="hmm203054"/>
</dbReference>
<organism evidence="2 3">
    <name type="scientific">Nasonia vitripennis</name>
    <name type="common">Parasitic wasp</name>
    <dbReference type="NCBI Taxonomy" id="7425"/>
    <lineage>
        <taxon>Eukaryota</taxon>
        <taxon>Metazoa</taxon>
        <taxon>Ecdysozoa</taxon>
        <taxon>Arthropoda</taxon>
        <taxon>Hexapoda</taxon>
        <taxon>Insecta</taxon>
        <taxon>Pterygota</taxon>
        <taxon>Neoptera</taxon>
        <taxon>Endopterygota</taxon>
        <taxon>Hymenoptera</taxon>
        <taxon>Apocrita</taxon>
        <taxon>Proctotrupomorpha</taxon>
        <taxon>Chalcidoidea</taxon>
        <taxon>Pteromalidae</taxon>
        <taxon>Pteromalinae</taxon>
        <taxon>Nasonia</taxon>
    </lineage>
</organism>
<gene>
    <name evidence="2" type="primary">100302055</name>
</gene>
<reference evidence="2" key="1">
    <citation type="submission" date="2021-01" db="UniProtKB">
        <authorList>
            <consortium name="EnsemblMetazoa"/>
        </authorList>
    </citation>
    <scope>IDENTIFICATION</scope>
</reference>
<feature type="signal peptide" evidence="1">
    <location>
        <begin position="1"/>
        <end position="21"/>
    </location>
</feature>
<evidence type="ECO:0000313" key="3">
    <source>
        <dbReference type="Proteomes" id="UP000002358"/>
    </source>
</evidence>
<accession>A0A7M6UD95</accession>
<sequence>MMKGLIVLCLVALWQVANVQGEESFDPRANPRINDALKEYSRYHCYYRCHQNPDDCSVDARRDLTTCENQLYWAYFSNYEVCRTKCAVECDERCQKYTDCSEACLKVGSDKIRLSPKTPDQLIRTYFDIRRAGRTDLYIE</sequence>
<feature type="chain" id="PRO_5029884402" evidence="1">
    <location>
        <begin position="22"/>
        <end position="140"/>
    </location>
</feature>
<dbReference type="Proteomes" id="UP000002358">
    <property type="component" value="Chromosome 1"/>
</dbReference>
<dbReference type="AlphaFoldDB" id="A0A7M6UD95"/>
<evidence type="ECO:0000256" key="1">
    <source>
        <dbReference type="SAM" id="SignalP"/>
    </source>
</evidence>
<evidence type="ECO:0000313" key="2">
    <source>
        <dbReference type="EnsemblMetazoa" id="NP_001164349"/>
    </source>
</evidence>
<keyword evidence="1" id="KW-0732">Signal</keyword>
<protein>
    <submittedName>
        <fullName evidence="2">Uncharacterized protein</fullName>
    </submittedName>
</protein>
<name>A0A7M6UD95_NASVI</name>
<dbReference type="InParanoid" id="A0A7M6UD95"/>
<dbReference type="KEGG" id="nvi:100302055"/>
<proteinExistence type="predicted"/>
<keyword evidence="3" id="KW-1185">Reference proteome</keyword>